<keyword evidence="2" id="KW-1185">Reference proteome</keyword>
<reference evidence="2" key="1">
    <citation type="submission" date="2016-10" db="EMBL/GenBank/DDBJ databases">
        <authorList>
            <person name="Varghese N."/>
            <person name="Submissions S."/>
        </authorList>
    </citation>
    <scope>NUCLEOTIDE SEQUENCE [LARGE SCALE GENOMIC DNA]</scope>
    <source>
        <strain evidence="2">DSM 23317</strain>
    </source>
</reference>
<organism evidence="1 2">
    <name type="scientific">Ferrimonas sediminum</name>
    <dbReference type="NCBI Taxonomy" id="718193"/>
    <lineage>
        <taxon>Bacteria</taxon>
        <taxon>Pseudomonadati</taxon>
        <taxon>Pseudomonadota</taxon>
        <taxon>Gammaproteobacteria</taxon>
        <taxon>Alteromonadales</taxon>
        <taxon>Ferrimonadaceae</taxon>
        <taxon>Ferrimonas</taxon>
    </lineage>
</organism>
<dbReference type="RefSeq" id="WP_090367793.1">
    <property type="nucleotide sequence ID" value="NZ_FNEM01000020.1"/>
</dbReference>
<proteinExistence type="predicted"/>
<evidence type="ECO:0000313" key="2">
    <source>
        <dbReference type="Proteomes" id="UP000199527"/>
    </source>
</evidence>
<dbReference type="OrthoDB" id="9785445at2"/>
<sequence length="179" mass="19993">MNSRNRKPLMLLLVVFLAPFLTALLVLQLGWYQGGATNKGQLLSGLHYRSLAQPNPVEQQWQMLYLLPSQCDAGCEDRLTAMQKVLQALGRERDRVNAVVFYHQQRPELAQVLMEKGFLLARANDAVKSALTEQTLVIVDPLGQWVMGYGAVQGQGAQILQGKHLLADMRKLLKLSRVG</sequence>
<name>A0A1G8ZMR1_9GAMM</name>
<dbReference type="EMBL" id="FNEM01000020">
    <property type="protein sequence ID" value="SDK15675.1"/>
    <property type="molecule type" value="Genomic_DNA"/>
</dbReference>
<protein>
    <recommendedName>
        <fullName evidence="3">Cytochrome oxidase Cu insertion factor, SCO1/SenC/PrrC family</fullName>
    </recommendedName>
</protein>
<accession>A0A1G8ZMR1</accession>
<dbReference type="AlphaFoldDB" id="A0A1G8ZMR1"/>
<gene>
    <name evidence="1" type="ORF">SAMN04488540_12041</name>
</gene>
<evidence type="ECO:0000313" key="1">
    <source>
        <dbReference type="EMBL" id="SDK15675.1"/>
    </source>
</evidence>
<evidence type="ECO:0008006" key="3">
    <source>
        <dbReference type="Google" id="ProtNLM"/>
    </source>
</evidence>
<dbReference type="Proteomes" id="UP000199527">
    <property type="component" value="Unassembled WGS sequence"/>
</dbReference>